<sequence>MARLNESERALFLDLYRYMFSAREIDRLEEDYTKRGEAFFTVSGAGHEASAVLAPLLTEHDWLHCHYRDKALMLARGLDPAQFFHSLFTNRESHSAGRQMSAHISAPHLKILSIVGPVGNSALQAVGVAKAVRDDEGAPVVLCSLGDGMTQQGEVLEAVAHAVRDRLPVLFFIEDNKYAISTRTEGKTFYELPGGRVDSFYGIPITYVDGTDAVTAYHTLRDVVARMRDDREPRIVVFDVERLCNHTNADDESIYRPEDERRRVREAADPIKKLRAALIESGFSEAELLEKEAAWRAELEGLAARCQLVPDPEPIFTAKKPLPPELEDPSIEDEAPPLSEEEVLVMRDAINRVLEKHLAGNPGVFLFGEDIEDPKGDVFGVTRGLTRKFPGRVQNSPLAESSILGISIGMALAGKRPVAFLQFADFLPIAFNQIISELGSMWWRTNGGWECPVIVMISCGGYKPGLGPFHASTMEGIAAHIPGVDVFMPSSADDAAGLLNAAFASGRPTLFFYPKSMLNNRQFAATRDVRRHLVPIGKAKILRRGEDLTMVTWGNNILHCLRAAETLSRYGVEAEVIDLRSIVPWDKEAVLASVRKTGRLIVVHEDTHTAGMGAEIVATVAEEAGVPVEAVRVTRADTYVPCNFPCQLEVLPSYKRVLTTAVRMLGGTVRWQEKPKAEAGYYFLEAVGSSPSDERITILEWKVKEGDAIKAGEIVAEAEADKAAVEIRASVDGVVEELMVKEGESAPVGSAIARIRLPEGAASKEKPITQEEPGAPIIEGLGGAKKKPGVRIDAAREERPQEEGRDAALPVIVDVAGRPGSRVVTNEEISKMCPTWTPEDIVRRTGIHERRWASEDEDILSLSVDAVQRLFERTGAGIEDVDLILCATTTPPHNSPALATLLQHRLGRGKQGITCPAYDINAACSGYLYALQIAYDYLASRPEDTVLVVTADVLSRRLDVSDPSTAPVFADGASATLVAGAKAGAGGKGFLYRPVLSAEGEDGSILRIPYEEPIFMDGPAVYQRAVKALIHILRRALDEAGFSLEEMDLLVPHQANQRIIDAVRKRMGVPEEKVFSNIARLGNTSATTIPLCFEEIFPTARSGMVLGLTAFGAGFTFAGGVVKTL</sequence>
<dbReference type="PROSITE" id="PS50968">
    <property type="entry name" value="BIOTINYL_LIPOYL"/>
    <property type="match status" value="1"/>
</dbReference>
<evidence type="ECO:0000256" key="5">
    <source>
        <dbReference type="ARBA" id="ARBA00022679"/>
    </source>
</evidence>
<feature type="domain" description="Lipoyl-binding" evidence="9">
    <location>
        <begin position="684"/>
        <end position="756"/>
    </location>
</feature>
<keyword evidence="6" id="KW-0450">Lipoyl</keyword>
<dbReference type="CDD" id="cd06849">
    <property type="entry name" value="lipoyl_domain"/>
    <property type="match status" value="1"/>
</dbReference>
<keyword evidence="8" id="KW-0786">Thiamine pyrophosphate</keyword>
<evidence type="ECO:0000256" key="8">
    <source>
        <dbReference type="ARBA" id="ARBA00023052"/>
    </source>
</evidence>
<reference key="1">
    <citation type="submission" date="2009-08" db="EMBL/GenBank/DDBJ databases">
        <title>The genome sequence of Spirochaeta thermophila DSM6192.</title>
        <authorList>
            <person name="Angelov A."/>
            <person name="Mientus M."/>
            <person name="Wittenberg S."/>
            <person name="Lehmann R."/>
            <person name="Liesegang H."/>
            <person name="Daniel R."/>
            <person name="Liebl W."/>
        </authorList>
    </citation>
    <scope>NUCLEOTIDE SEQUENCE</scope>
    <source>
        <strain>DSM 6192</strain>
    </source>
</reference>
<dbReference type="GO" id="GO:0004315">
    <property type="term" value="F:3-oxoacyl-[acyl-carrier-protein] synthase activity"/>
    <property type="evidence" value="ECO:0007669"/>
    <property type="project" value="InterPro"/>
</dbReference>
<evidence type="ECO:0000256" key="2">
    <source>
        <dbReference type="ARBA" id="ARBA00001964"/>
    </source>
</evidence>
<reference evidence="10 11" key="2">
    <citation type="journal article" date="2010" name="J. Bacteriol.">
        <title>Genome sequence of the polysaccharide-degrading, thermophilic anaerobe Spirochaeta thermophila DSM 6192.</title>
        <authorList>
            <person name="Angelov A."/>
            <person name="Liebl S."/>
            <person name="Ballschmiter M."/>
            <person name="Bomeke M."/>
            <person name="Lehmann R."/>
            <person name="Liesegang H."/>
            <person name="Daniel R."/>
            <person name="Liebl W."/>
        </authorList>
    </citation>
    <scope>NUCLEOTIDE SEQUENCE [LARGE SCALE GENOMIC DNA]</scope>
    <source>
        <strain evidence="11">ATCC 49972 / DSM 6192 / RI 19.B1</strain>
    </source>
</reference>
<dbReference type="Gene3D" id="3.40.47.10">
    <property type="match status" value="1"/>
</dbReference>
<dbReference type="eggNOG" id="COG1071">
    <property type="taxonomic scope" value="Bacteria"/>
</dbReference>
<evidence type="ECO:0000256" key="7">
    <source>
        <dbReference type="ARBA" id="ARBA00023002"/>
    </source>
</evidence>
<dbReference type="InterPro" id="IPR001017">
    <property type="entry name" value="DH_E1"/>
</dbReference>
<dbReference type="InterPro" id="IPR033248">
    <property type="entry name" value="Transketolase_C"/>
</dbReference>
<dbReference type="FunFam" id="3.40.50.920:FF:000001">
    <property type="entry name" value="Pyruvate dehydrogenase E1 beta subunit"/>
    <property type="match status" value="1"/>
</dbReference>
<evidence type="ECO:0000313" key="11">
    <source>
        <dbReference type="Proteomes" id="UP000001296"/>
    </source>
</evidence>
<dbReference type="SUPFAM" id="SSF53901">
    <property type="entry name" value="Thiolase-like"/>
    <property type="match status" value="1"/>
</dbReference>
<dbReference type="Pfam" id="PF08545">
    <property type="entry name" value="ACP_syn_III"/>
    <property type="match status" value="1"/>
</dbReference>
<dbReference type="InterPro" id="IPR013747">
    <property type="entry name" value="ACP_syn_III_C"/>
</dbReference>
<dbReference type="GO" id="GO:0007584">
    <property type="term" value="P:response to nutrient"/>
    <property type="evidence" value="ECO:0007669"/>
    <property type="project" value="TreeGrafter"/>
</dbReference>
<dbReference type="InterPro" id="IPR013751">
    <property type="entry name" value="ACP_syn_III_N"/>
</dbReference>
<keyword evidence="7" id="KW-0560">Oxidoreductase</keyword>
<evidence type="ECO:0000256" key="4">
    <source>
        <dbReference type="ARBA" id="ARBA00012277"/>
    </source>
</evidence>
<dbReference type="Pfam" id="PF08541">
    <property type="entry name" value="ACP_syn_III_C"/>
    <property type="match status" value="1"/>
</dbReference>
<dbReference type="PANTHER" id="PTHR42980">
    <property type="entry name" value="2-OXOISOVALERATE DEHYDROGENASE SUBUNIT BETA-RELATED"/>
    <property type="match status" value="1"/>
</dbReference>
<dbReference type="EC" id="1.2.4.4" evidence="4"/>
<gene>
    <name evidence="10" type="ordered locus">STHERM_c19760</name>
</gene>
<dbReference type="GO" id="GO:0009083">
    <property type="term" value="P:branched-chain amino acid catabolic process"/>
    <property type="evidence" value="ECO:0007669"/>
    <property type="project" value="TreeGrafter"/>
</dbReference>
<dbReference type="Gene3D" id="2.40.50.100">
    <property type="match status" value="1"/>
</dbReference>
<name>E0RQD5_WINT6</name>
<dbReference type="SUPFAM" id="SSF51230">
    <property type="entry name" value="Single hybrid motif"/>
    <property type="match status" value="1"/>
</dbReference>
<evidence type="ECO:0000313" key="10">
    <source>
        <dbReference type="EMBL" id="ADN02911.1"/>
    </source>
</evidence>
<dbReference type="InterPro" id="IPR011053">
    <property type="entry name" value="Single_hybrid_motif"/>
</dbReference>
<dbReference type="CDD" id="cd00830">
    <property type="entry name" value="KAS_III"/>
    <property type="match status" value="1"/>
</dbReference>
<dbReference type="SUPFAM" id="SSF52518">
    <property type="entry name" value="Thiamin diphosphate-binding fold (THDP-binding)"/>
    <property type="match status" value="2"/>
</dbReference>
<dbReference type="InterPro" id="IPR005475">
    <property type="entry name" value="Transketolase-like_Pyr-bd"/>
</dbReference>
<comment type="cofactor">
    <cofactor evidence="2">
        <name>thiamine diphosphate</name>
        <dbReference type="ChEBI" id="CHEBI:58937"/>
    </cofactor>
</comment>
<dbReference type="AlphaFoldDB" id="E0RQD5"/>
<dbReference type="InterPro" id="IPR009014">
    <property type="entry name" value="Transketo_C/PFOR_II"/>
</dbReference>
<dbReference type="EMBL" id="CP001698">
    <property type="protein sequence ID" value="ADN02911.1"/>
    <property type="molecule type" value="Genomic_DNA"/>
</dbReference>
<protein>
    <recommendedName>
        <fullName evidence="4">3-methyl-2-oxobutanoate dehydrogenase (2-methylpropanoyl-transferring)</fullName>
        <ecNumber evidence="4">1.2.4.4</ecNumber>
    </recommendedName>
</protein>
<dbReference type="InterPro" id="IPR003016">
    <property type="entry name" value="2-oxoA_DH_lipoyl-BS"/>
</dbReference>
<dbReference type="NCBIfam" id="NF006829">
    <property type="entry name" value="PRK09352.1"/>
    <property type="match status" value="1"/>
</dbReference>
<dbReference type="CDD" id="cd02000">
    <property type="entry name" value="TPP_E1_PDC_ADC_BCADC"/>
    <property type="match status" value="1"/>
</dbReference>
<dbReference type="InterPro" id="IPR000089">
    <property type="entry name" value="Biotin_lipoyl"/>
</dbReference>
<organism evidence="10 11">
    <name type="scientific">Winmispira thermophila (strain ATCC 49972 / DSM 6192 / RI 19.B1)</name>
    <name type="common">Spirochaeta thermophila</name>
    <dbReference type="NCBI Taxonomy" id="665571"/>
    <lineage>
        <taxon>Bacteria</taxon>
        <taxon>Pseudomonadati</taxon>
        <taxon>Spirochaetota</taxon>
        <taxon>Spirochaetia</taxon>
        <taxon>Winmispirales</taxon>
        <taxon>Winmispiraceae</taxon>
        <taxon>Winmispira</taxon>
    </lineage>
</organism>
<dbReference type="Pfam" id="PF00364">
    <property type="entry name" value="Biotin_lipoyl"/>
    <property type="match status" value="1"/>
</dbReference>
<comment type="function">
    <text evidence="3">E1 component of the 2-oxoglutarate dehydrogenase (OGDH) complex which catalyzes the decarboxylation of 2-oxoglutarate, the first step in the conversion of 2-oxoglutarate to succinyl-CoA and CO(2).</text>
</comment>
<dbReference type="Pfam" id="PF02779">
    <property type="entry name" value="Transket_pyr"/>
    <property type="match status" value="1"/>
</dbReference>
<comment type="cofactor">
    <cofactor evidence="1">
        <name>(R)-lipoate</name>
        <dbReference type="ChEBI" id="CHEBI:83088"/>
    </cofactor>
</comment>
<evidence type="ECO:0000256" key="1">
    <source>
        <dbReference type="ARBA" id="ARBA00001938"/>
    </source>
</evidence>
<dbReference type="RefSeq" id="WP_013314750.1">
    <property type="nucleotide sequence ID" value="NC_014484.1"/>
</dbReference>
<dbReference type="InterPro" id="IPR029061">
    <property type="entry name" value="THDP-binding"/>
</dbReference>
<dbReference type="eggNOG" id="COG0332">
    <property type="taxonomic scope" value="Bacteria"/>
</dbReference>
<dbReference type="GO" id="GO:0006633">
    <property type="term" value="P:fatty acid biosynthetic process"/>
    <property type="evidence" value="ECO:0007669"/>
    <property type="project" value="InterPro"/>
</dbReference>
<dbReference type="SUPFAM" id="SSF52922">
    <property type="entry name" value="TK C-terminal domain-like"/>
    <property type="match status" value="1"/>
</dbReference>
<dbReference type="PaxDb" id="665571-STHERM_c19760"/>
<keyword evidence="5" id="KW-0808">Transferase</keyword>
<dbReference type="SMART" id="SM00861">
    <property type="entry name" value="Transket_pyr"/>
    <property type="match status" value="1"/>
</dbReference>
<dbReference type="Proteomes" id="UP000001296">
    <property type="component" value="Chromosome"/>
</dbReference>
<dbReference type="Pfam" id="PF02780">
    <property type="entry name" value="Transketolase_C"/>
    <property type="match status" value="1"/>
</dbReference>
<evidence type="ECO:0000259" key="9">
    <source>
        <dbReference type="PROSITE" id="PS50968"/>
    </source>
</evidence>
<dbReference type="KEGG" id="sta:STHERM_c19760"/>
<evidence type="ECO:0000256" key="3">
    <source>
        <dbReference type="ARBA" id="ARBA00003906"/>
    </source>
</evidence>
<evidence type="ECO:0000256" key="6">
    <source>
        <dbReference type="ARBA" id="ARBA00022823"/>
    </source>
</evidence>
<accession>E0RQD5</accession>
<dbReference type="PROSITE" id="PS00189">
    <property type="entry name" value="LIPOYL"/>
    <property type="match status" value="1"/>
</dbReference>
<dbReference type="HOGENOM" id="CLU_279768_0_0_12"/>
<dbReference type="Gene3D" id="3.40.50.970">
    <property type="match status" value="2"/>
</dbReference>
<dbReference type="GO" id="GO:0003863">
    <property type="term" value="F:branched-chain 2-oxo acid dehydrogenase activity"/>
    <property type="evidence" value="ECO:0007669"/>
    <property type="project" value="UniProtKB-EC"/>
</dbReference>
<dbReference type="InterPro" id="IPR016039">
    <property type="entry name" value="Thiolase-like"/>
</dbReference>
<dbReference type="Pfam" id="PF00676">
    <property type="entry name" value="E1_dh"/>
    <property type="match status" value="1"/>
</dbReference>
<dbReference type="Gene3D" id="3.40.50.920">
    <property type="match status" value="1"/>
</dbReference>
<dbReference type="PANTHER" id="PTHR42980:SF1">
    <property type="entry name" value="2-OXOISOVALERATE DEHYDROGENASE SUBUNIT BETA, MITOCHONDRIAL"/>
    <property type="match status" value="1"/>
</dbReference>
<proteinExistence type="predicted"/>
<dbReference type="eggNOG" id="COG0022">
    <property type="taxonomic scope" value="Bacteria"/>
</dbReference>